<proteinExistence type="predicted"/>
<name>D6WAP8_TRICA</name>
<dbReference type="AlphaFoldDB" id="D6WAP8"/>
<gene>
    <name evidence="1" type="primary">GLEAN_01196</name>
    <name evidence="1" type="ORF">TcasGA2_TC001196</name>
</gene>
<reference evidence="1 2" key="2">
    <citation type="journal article" date="2010" name="Nucleic Acids Res.">
        <title>BeetleBase in 2010: revisions to provide comprehensive genomic information for Tribolium castaneum.</title>
        <authorList>
            <person name="Kim H.S."/>
            <person name="Murphy T."/>
            <person name="Xia J."/>
            <person name="Caragea D."/>
            <person name="Park Y."/>
            <person name="Beeman R.W."/>
            <person name="Lorenzen M.D."/>
            <person name="Butcher S."/>
            <person name="Manak J.R."/>
            <person name="Brown S.J."/>
        </authorList>
    </citation>
    <scope>GENOME REANNOTATION</scope>
    <source>
        <strain evidence="1 2">Georgia GA2</strain>
    </source>
</reference>
<reference evidence="1 2" key="1">
    <citation type="journal article" date="2008" name="Nature">
        <title>The genome of the model beetle and pest Tribolium castaneum.</title>
        <authorList>
            <consortium name="Tribolium Genome Sequencing Consortium"/>
            <person name="Richards S."/>
            <person name="Gibbs R.A."/>
            <person name="Weinstock G.M."/>
            <person name="Brown S.J."/>
            <person name="Denell R."/>
            <person name="Beeman R.W."/>
            <person name="Gibbs R."/>
            <person name="Beeman R.W."/>
            <person name="Brown S.J."/>
            <person name="Bucher G."/>
            <person name="Friedrich M."/>
            <person name="Grimmelikhuijzen C.J."/>
            <person name="Klingler M."/>
            <person name="Lorenzen M."/>
            <person name="Richards S."/>
            <person name="Roth S."/>
            <person name="Schroder R."/>
            <person name="Tautz D."/>
            <person name="Zdobnov E.M."/>
            <person name="Muzny D."/>
            <person name="Gibbs R.A."/>
            <person name="Weinstock G.M."/>
            <person name="Attaway T."/>
            <person name="Bell S."/>
            <person name="Buhay C.J."/>
            <person name="Chandrabose M.N."/>
            <person name="Chavez D."/>
            <person name="Clerk-Blankenburg K.P."/>
            <person name="Cree A."/>
            <person name="Dao M."/>
            <person name="Davis C."/>
            <person name="Chacko J."/>
            <person name="Dinh H."/>
            <person name="Dugan-Rocha S."/>
            <person name="Fowler G."/>
            <person name="Garner T.T."/>
            <person name="Garnes J."/>
            <person name="Gnirke A."/>
            <person name="Hawes A."/>
            <person name="Hernandez J."/>
            <person name="Hines S."/>
            <person name="Holder M."/>
            <person name="Hume J."/>
            <person name="Jhangiani S.N."/>
            <person name="Joshi V."/>
            <person name="Khan Z.M."/>
            <person name="Jackson L."/>
            <person name="Kovar C."/>
            <person name="Kowis A."/>
            <person name="Lee S."/>
            <person name="Lewis L.R."/>
            <person name="Margolis J."/>
            <person name="Morgan M."/>
            <person name="Nazareth L.V."/>
            <person name="Nguyen N."/>
            <person name="Okwuonu G."/>
            <person name="Parker D."/>
            <person name="Richards S."/>
            <person name="Ruiz S.J."/>
            <person name="Santibanez J."/>
            <person name="Savard J."/>
            <person name="Scherer S.E."/>
            <person name="Schneider B."/>
            <person name="Sodergren E."/>
            <person name="Tautz D."/>
            <person name="Vattahil S."/>
            <person name="Villasana D."/>
            <person name="White C.S."/>
            <person name="Wright R."/>
            <person name="Park Y."/>
            <person name="Beeman R.W."/>
            <person name="Lord J."/>
            <person name="Oppert B."/>
            <person name="Lorenzen M."/>
            <person name="Brown S."/>
            <person name="Wang L."/>
            <person name="Savard J."/>
            <person name="Tautz D."/>
            <person name="Richards S."/>
            <person name="Weinstock G."/>
            <person name="Gibbs R.A."/>
            <person name="Liu Y."/>
            <person name="Worley K."/>
            <person name="Weinstock G."/>
            <person name="Elsik C.G."/>
            <person name="Reese J.T."/>
            <person name="Elhaik E."/>
            <person name="Landan G."/>
            <person name="Graur D."/>
            <person name="Arensburger P."/>
            <person name="Atkinson P."/>
            <person name="Beeman R.W."/>
            <person name="Beidler J."/>
            <person name="Brown S.J."/>
            <person name="Demuth J.P."/>
            <person name="Drury D.W."/>
            <person name="Du Y.Z."/>
            <person name="Fujiwara H."/>
            <person name="Lorenzen M."/>
            <person name="Maselli V."/>
            <person name="Osanai M."/>
            <person name="Park Y."/>
            <person name="Robertson H.M."/>
            <person name="Tu Z."/>
            <person name="Wang J.J."/>
            <person name="Wang S."/>
            <person name="Richards S."/>
            <person name="Song H."/>
            <person name="Zhang L."/>
            <person name="Sodergren E."/>
            <person name="Werner D."/>
            <person name="Stanke M."/>
            <person name="Morgenstern B."/>
            <person name="Solovyev V."/>
            <person name="Kosarev P."/>
            <person name="Brown G."/>
            <person name="Chen H.C."/>
            <person name="Ermolaeva O."/>
            <person name="Hlavina W."/>
            <person name="Kapustin Y."/>
            <person name="Kiryutin B."/>
            <person name="Kitts P."/>
            <person name="Maglott D."/>
            <person name="Pruitt K."/>
            <person name="Sapojnikov V."/>
            <person name="Souvorov A."/>
            <person name="Mackey A.J."/>
            <person name="Waterhouse R.M."/>
            <person name="Wyder S."/>
            <person name="Zdobnov E.M."/>
            <person name="Zdobnov E.M."/>
            <person name="Wyder S."/>
            <person name="Kriventseva E.V."/>
            <person name="Kadowaki T."/>
            <person name="Bork P."/>
            <person name="Aranda M."/>
            <person name="Bao R."/>
            <person name="Beermann A."/>
            <person name="Berns N."/>
            <person name="Bolognesi R."/>
            <person name="Bonneton F."/>
            <person name="Bopp D."/>
            <person name="Brown S.J."/>
            <person name="Bucher G."/>
            <person name="Butts T."/>
            <person name="Chaumot A."/>
            <person name="Denell R.E."/>
            <person name="Ferrier D.E."/>
            <person name="Friedrich M."/>
            <person name="Gordon C.M."/>
            <person name="Jindra M."/>
            <person name="Klingler M."/>
            <person name="Lan Q."/>
            <person name="Lattorff H.M."/>
            <person name="Laudet V."/>
            <person name="von Levetsow C."/>
            <person name="Liu Z."/>
            <person name="Lutz R."/>
            <person name="Lynch J.A."/>
            <person name="da Fonseca R.N."/>
            <person name="Posnien N."/>
            <person name="Reuter R."/>
            <person name="Roth S."/>
            <person name="Savard J."/>
            <person name="Schinko J.B."/>
            <person name="Schmitt C."/>
            <person name="Schoppmeier M."/>
            <person name="Schroder R."/>
            <person name="Shippy T.D."/>
            <person name="Simonnet F."/>
            <person name="Marques-Souza H."/>
            <person name="Tautz D."/>
            <person name="Tomoyasu Y."/>
            <person name="Trauner J."/>
            <person name="Van der Zee M."/>
            <person name="Vervoort M."/>
            <person name="Wittkopp N."/>
            <person name="Wimmer E.A."/>
            <person name="Yang X."/>
            <person name="Jones A.K."/>
            <person name="Sattelle D.B."/>
            <person name="Ebert P.R."/>
            <person name="Nelson D."/>
            <person name="Scott J.G."/>
            <person name="Beeman R.W."/>
            <person name="Muthukrishnan S."/>
            <person name="Kramer K.J."/>
            <person name="Arakane Y."/>
            <person name="Beeman R.W."/>
            <person name="Zhu Q."/>
            <person name="Hogenkamp D."/>
            <person name="Dixit R."/>
            <person name="Oppert B."/>
            <person name="Jiang H."/>
            <person name="Zou Z."/>
            <person name="Marshall J."/>
            <person name="Elpidina E."/>
            <person name="Vinokurov K."/>
            <person name="Oppert C."/>
            <person name="Zou Z."/>
            <person name="Evans J."/>
            <person name="Lu Z."/>
            <person name="Zhao P."/>
            <person name="Sumathipala N."/>
            <person name="Altincicek B."/>
            <person name="Vilcinskas A."/>
            <person name="Williams M."/>
            <person name="Hultmark D."/>
            <person name="Hetru C."/>
            <person name="Jiang H."/>
            <person name="Grimmelikhuijzen C.J."/>
            <person name="Hauser F."/>
            <person name="Cazzamali G."/>
            <person name="Williamson M."/>
            <person name="Park Y."/>
            <person name="Li B."/>
            <person name="Tanaka Y."/>
            <person name="Predel R."/>
            <person name="Neupert S."/>
            <person name="Schachtner J."/>
            <person name="Verleyen P."/>
            <person name="Raible F."/>
            <person name="Bork P."/>
            <person name="Friedrich M."/>
            <person name="Walden K.K."/>
            <person name="Robertson H.M."/>
            <person name="Angeli S."/>
            <person name="Foret S."/>
            <person name="Bucher G."/>
            <person name="Schuetz S."/>
            <person name="Maleszka R."/>
            <person name="Wimmer E.A."/>
            <person name="Beeman R.W."/>
            <person name="Lorenzen M."/>
            <person name="Tomoyasu Y."/>
            <person name="Miller S.C."/>
            <person name="Grossmann D."/>
            <person name="Bucher G."/>
        </authorList>
    </citation>
    <scope>NUCLEOTIDE SEQUENCE [LARGE SCALE GENOMIC DNA]</scope>
    <source>
        <strain evidence="1 2">Georgia GA2</strain>
    </source>
</reference>
<accession>D6WAP8</accession>
<evidence type="ECO:0000313" key="1">
    <source>
        <dbReference type="EMBL" id="EEZ98665.1"/>
    </source>
</evidence>
<evidence type="ECO:0000313" key="2">
    <source>
        <dbReference type="Proteomes" id="UP000007266"/>
    </source>
</evidence>
<dbReference type="HOGENOM" id="CLU_2690982_0_0_1"/>
<protein>
    <submittedName>
        <fullName evidence="1">Uncharacterized protein</fullName>
    </submittedName>
</protein>
<dbReference type="EMBL" id="KQ971312">
    <property type="protein sequence ID" value="EEZ98665.1"/>
    <property type="molecule type" value="Genomic_DNA"/>
</dbReference>
<dbReference type="Proteomes" id="UP000007266">
    <property type="component" value="Linkage group 2"/>
</dbReference>
<keyword evidence="2" id="KW-1185">Reference proteome</keyword>
<sequence length="74" mass="8446">MGLWLLGYNQANGSEIGGEWRSDGRNDVDGIADEIRLFMDEDGSLFGKKWVMVGLRRRHGVWMKAQGLEKQPCY</sequence>
<organism evidence="1 2">
    <name type="scientific">Tribolium castaneum</name>
    <name type="common">Red flour beetle</name>
    <dbReference type="NCBI Taxonomy" id="7070"/>
    <lineage>
        <taxon>Eukaryota</taxon>
        <taxon>Metazoa</taxon>
        <taxon>Ecdysozoa</taxon>
        <taxon>Arthropoda</taxon>
        <taxon>Hexapoda</taxon>
        <taxon>Insecta</taxon>
        <taxon>Pterygota</taxon>
        <taxon>Neoptera</taxon>
        <taxon>Endopterygota</taxon>
        <taxon>Coleoptera</taxon>
        <taxon>Polyphaga</taxon>
        <taxon>Cucujiformia</taxon>
        <taxon>Tenebrionidae</taxon>
        <taxon>Tenebrionidae incertae sedis</taxon>
        <taxon>Tribolium</taxon>
    </lineage>
</organism>